<comment type="caution">
    <text evidence="2">The sequence shown here is derived from an EMBL/GenBank/DDBJ whole genome shotgun (WGS) entry which is preliminary data.</text>
</comment>
<keyword evidence="3" id="KW-1185">Reference proteome</keyword>
<reference evidence="3" key="1">
    <citation type="submission" date="2022-10" db="EMBL/GenBank/DDBJ databases">
        <title>Genome assembly of Pristionchus species.</title>
        <authorList>
            <person name="Yoshida K."/>
            <person name="Sommer R.J."/>
        </authorList>
    </citation>
    <scope>NUCLEOTIDE SEQUENCE [LARGE SCALE GENOMIC DNA]</scope>
    <source>
        <strain evidence="3">RS5460</strain>
    </source>
</reference>
<keyword evidence="1" id="KW-0732">Signal</keyword>
<protein>
    <submittedName>
        <fullName evidence="2">Uncharacterized protein</fullName>
    </submittedName>
</protein>
<organism evidence="2 3">
    <name type="scientific">Pristionchus mayeri</name>
    <dbReference type="NCBI Taxonomy" id="1317129"/>
    <lineage>
        <taxon>Eukaryota</taxon>
        <taxon>Metazoa</taxon>
        <taxon>Ecdysozoa</taxon>
        <taxon>Nematoda</taxon>
        <taxon>Chromadorea</taxon>
        <taxon>Rhabditida</taxon>
        <taxon>Rhabditina</taxon>
        <taxon>Diplogasteromorpha</taxon>
        <taxon>Diplogasteroidea</taxon>
        <taxon>Neodiplogasteridae</taxon>
        <taxon>Pristionchus</taxon>
    </lineage>
</organism>
<evidence type="ECO:0000313" key="3">
    <source>
        <dbReference type="Proteomes" id="UP001328107"/>
    </source>
</evidence>
<dbReference type="AlphaFoldDB" id="A0AAN5HYR9"/>
<dbReference type="Proteomes" id="UP001328107">
    <property type="component" value="Unassembled WGS sequence"/>
</dbReference>
<gene>
    <name evidence="2" type="ORF">PMAYCL1PPCAC_16017</name>
</gene>
<evidence type="ECO:0000313" key="2">
    <source>
        <dbReference type="EMBL" id="GMR45822.1"/>
    </source>
</evidence>
<proteinExistence type="predicted"/>
<feature type="chain" id="PRO_5042888050" evidence="1">
    <location>
        <begin position="35"/>
        <end position="100"/>
    </location>
</feature>
<feature type="signal peptide" evidence="1">
    <location>
        <begin position="1"/>
        <end position="34"/>
    </location>
</feature>
<name>A0AAN5HYR9_9BILA</name>
<evidence type="ECO:0000256" key="1">
    <source>
        <dbReference type="SAM" id="SignalP"/>
    </source>
</evidence>
<accession>A0AAN5HYR9</accession>
<sequence>MSINKSGTIIWTNSFISEIFISCFSLVLLPPSCCKVTSICANPTTPNRRKLSSNWKTKVSFDNTLQRLTYDDKYGNDCYRKPPSFHHEVPSTKLHPSNIR</sequence>
<dbReference type="EMBL" id="BTRK01000004">
    <property type="protein sequence ID" value="GMR45822.1"/>
    <property type="molecule type" value="Genomic_DNA"/>
</dbReference>